<evidence type="ECO:0000313" key="3">
    <source>
        <dbReference type="EMBL" id="MFC7381336.1"/>
    </source>
</evidence>
<sequence length="443" mass="48759">MSHPSPPATSPDPFSQCPSGCVCGVRELVARAADTGWREAEEIDATEMRAMLSAVRSGFETICRDGRIPARRHAASDAYARADRQLNRLGLMLATGHMGDTAARLARAQNAADATPRRARWLRRVRWPVVIGIGMFDVWYFNQVFRYLTSQTGDADQGGAGGILHMWELLAAIVPGVALAVIIAATGEMMLRPLGAWRAAAFRRPPVRQGRAGAYLGAAGRWALRLAWWSLPICFLLMLLVVIGTWAGLRARYPTPPSGGYPMMSVILLIVMLSLGAMAVKVAASDKEAEDLAVARRRLWWTKTAYSFQSRRADRLIGAYDSRWSDLRTLRDELIGLLRLKMISAWEGFILRVRSLHRQTGNVAVAEARSGPGPSLTGPEFQGIAQPQMEAGPLLEVCRLVEDRHPDRLRERKRLLDETYGRQVTGRDGAPPAIGHRALPPAS</sequence>
<feature type="transmembrane region" description="Helical" evidence="2">
    <location>
        <begin position="226"/>
        <end position="249"/>
    </location>
</feature>
<name>A0ABW2NYK8_9ACTN</name>
<protein>
    <submittedName>
        <fullName evidence="3">Uncharacterized protein</fullName>
    </submittedName>
</protein>
<evidence type="ECO:0000256" key="1">
    <source>
        <dbReference type="SAM" id="MobiDB-lite"/>
    </source>
</evidence>
<evidence type="ECO:0000256" key="2">
    <source>
        <dbReference type="SAM" id="Phobius"/>
    </source>
</evidence>
<dbReference type="EMBL" id="JBHTCG010000002">
    <property type="protein sequence ID" value="MFC7381336.1"/>
    <property type="molecule type" value="Genomic_DNA"/>
</dbReference>
<feature type="transmembrane region" description="Helical" evidence="2">
    <location>
        <begin position="125"/>
        <end position="142"/>
    </location>
</feature>
<dbReference type="RefSeq" id="WP_380824249.1">
    <property type="nucleotide sequence ID" value="NZ_JBHTCG010000002.1"/>
</dbReference>
<proteinExistence type="predicted"/>
<feature type="transmembrane region" description="Helical" evidence="2">
    <location>
        <begin position="261"/>
        <end position="280"/>
    </location>
</feature>
<evidence type="ECO:0000313" key="4">
    <source>
        <dbReference type="Proteomes" id="UP001596496"/>
    </source>
</evidence>
<gene>
    <name evidence="3" type="ORF">ACFQSB_03890</name>
</gene>
<reference evidence="4" key="1">
    <citation type="journal article" date="2019" name="Int. J. Syst. Evol. Microbiol.">
        <title>The Global Catalogue of Microorganisms (GCM) 10K type strain sequencing project: providing services to taxonomists for standard genome sequencing and annotation.</title>
        <authorList>
            <consortium name="The Broad Institute Genomics Platform"/>
            <consortium name="The Broad Institute Genome Sequencing Center for Infectious Disease"/>
            <person name="Wu L."/>
            <person name="Ma J."/>
        </authorList>
    </citation>
    <scope>NUCLEOTIDE SEQUENCE [LARGE SCALE GENOMIC DNA]</scope>
    <source>
        <strain evidence="4">CECT 7649</strain>
    </source>
</reference>
<dbReference type="Proteomes" id="UP001596496">
    <property type="component" value="Unassembled WGS sequence"/>
</dbReference>
<organism evidence="3 4">
    <name type="scientific">Sphaerisporangium rhizosphaerae</name>
    <dbReference type="NCBI Taxonomy" id="2269375"/>
    <lineage>
        <taxon>Bacteria</taxon>
        <taxon>Bacillati</taxon>
        <taxon>Actinomycetota</taxon>
        <taxon>Actinomycetes</taxon>
        <taxon>Streptosporangiales</taxon>
        <taxon>Streptosporangiaceae</taxon>
        <taxon>Sphaerisporangium</taxon>
    </lineage>
</organism>
<keyword evidence="4" id="KW-1185">Reference proteome</keyword>
<keyword evidence="2" id="KW-1133">Transmembrane helix</keyword>
<keyword evidence="2" id="KW-0472">Membrane</keyword>
<accession>A0ABW2NYK8</accession>
<keyword evidence="2" id="KW-0812">Transmembrane</keyword>
<comment type="caution">
    <text evidence="3">The sequence shown here is derived from an EMBL/GenBank/DDBJ whole genome shotgun (WGS) entry which is preliminary data.</text>
</comment>
<feature type="transmembrane region" description="Helical" evidence="2">
    <location>
        <begin position="162"/>
        <end position="185"/>
    </location>
</feature>
<feature type="region of interest" description="Disordered" evidence="1">
    <location>
        <begin position="420"/>
        <end position="443"/>
    </location>
</feature>